<dbReference type="PRINTS" id="PR00792">
    <property type="entry name" value="PEPSIN"/>
</dbReference>
<evidence type="ECO:0000256" key="3">
    <source>
        <dbReference type="PIRSR" id="PIRSR601461-1"/>
    </source>
</evidence>
<evidence type="ECO:0000259" key="6">
    <source>
        <dbReference type="PROSITE" id="PS51767"/>
    </source>
</evidence>
<evidence type="ECO:0000313" key="8">
    <source>
        <dbReference type="Proteomes" id="UP000076863"/>
    </source>
</evidence>
<evidence type="ECO:0000256" key="2">
    <source>
        <dbReference type="ARBA" id="ARBA00022750"/>
    </source>
</evidence>
<dbReference type="PROSITE" id="PS51767">
    <property type="entry name" value="PEPTIDASE_A1"/>
    <property type="match status" value="1"/>
</dbReference>
<keyword evidence="2 4" id="KW-0064">Aspartyl protease</keyword>
<feature type="active site" evidence="3">
    <location>
        <position position="90"/>
    </location>
</feature>
<dbReference type="Gene3D" id="2.40.70.10">
    <property type="entry name" value="Acid Proteases"/>
    <property type="match status" value="2"/>
</dbReference>
<keyword evidence="4" id="KW-0645">Protease</keyword>
<keyword evidence="5" id="KW-0732">Signal</keyword>
<dbReference type="GO" id="GO:0004190">
    <property type="term" value="F:aspartic-type endopeptidase activity"/>
    <property type="evidence" value="ECO:0007669"/>
    <property type="project" value="UniProtKB-KW"/>
</dbReference>
<reference evidence="7 8" key="1">
    <citation type="journal article" date="2016" name="Genome Biol. Evol.">
        <title>Divergent and convergent evolution of fungal pathogenicity.</title>
        <authorList>
            <person name="Shang Y."/>
            <person name="Xiao G."/>
            <person name="Zheng P."/>
            <person name="Cen K."/>
            <person name="Zhan S."/>
            <person name="Wang C."/>
        </authorList>
    </citation>
    <scope>NUCLEOTIDE SEQUENCE [LARGE SCALE GENOMIC DNA]</scope>
    <source>
        <strain evidence="7 8">RCEF 3172</strain>
    </source>
</reference>
<feature type="domain" description="Peptidase A1" evidence="6">
    <location>
        <begin position="74"/>
        <end position="387"/>
    </location>
</feature>
<protein>
    <submittedName>
        <fullName evidence="7">Peptidase aspartic</fullName>
    </submittedName>
</protein>
<dbReference type="Pfam" id="PF00026">
    <property type="entry name" value="Asp"/>
    <property type="match status" value="1"/>
</dbReference>
<evidence type="ECO:0000256" key="5">
    <source>
        <dbReference type="SAM" id="SignalP"/>
    </source>
</evidence>
<feature type="chain" id="PRO_5007883070" evidence="5">
    <location>
        <begin position="18"/>
        <end position="390"/>
    </location>
</feature>
<dbReference type="PROSITE" id="PS00141">
    <property type="entry name" value="ASP_PROTEASE"/>
    <property type="match status" value="2"/>
</dbReference>
<feature type="active site" evidence="3">
    <location>
        <position position="268"/>
    </location>
</feature>
<name>A0A166Z6H3_9HYPO</name>
<dbReference type="EMBL" id="AZHA01000030">
    <property type="protein sequence ID" value="OAA37603.1"/>
    <property type="molecule type" value="Genomic_DNA"/>
</dbReference>
<dbReference type="SUPFAM" id="SSF50630">
    <property type="entry name" value="Acid proteases"/>
    <property type="match status" value="1"/>
</dbReference>
<evidence type="ECO:0000256" key="1">
    <source>
        <dbReference type="ARBA" id="ARBA00007447"/>
    </source>
</evidence>
<accession>A0A166Z6H3</accession>
<evidence type="ECO:0000313" key="7">
    <source>
        <dbReference type="EMBL" id="OAA37603.1"/>
    </source>
</evidence>
<dbReference type="AlphaFoldDB" id="A0A166Z6H3"/>
<sequence>MLFSAFVIVSAATSVLASPVQHGTTTTLPLKRVGQIASASQLVKQGKARISYNVNAGKKAIAGSAPAENIAVSYVANVTVGSGSYQLILDTGSSITWVGASKPYQPGPSSKDTGKSATLGYGSGFAFAEEYIDKVTIGSVSVNAQAIGVASFAYGFGAGNDGIFGLGPVALTTYTFPGGAPTFLDNLYKDKTISQEVIGVYFHPETGSDNNDVNGEITFGAVDSTKFSGQVAYVPTLTSGPSAPFWGVSASFQYGSTNLGSTNAGIVDTGTTLIYINTAAFNAFLKASGGTLDQNGLVSYTQKPTSNFSITFGSTKYDLTPAQYLIPKEQYANLKITDSSKFYAWINNGGNGTDQDGNPTTDTIVGQKFLEYYYSVYDTTNSRVGFAKAS</sequence>
<dbReference type="Proteomes" id="UP000076863">
    <property type="component" value="Unassembled WGS sequence"/>
</dbReference>
<dbReference type="InterPro" id="IPR033121">
    <property type="entry name" value="PEPTIDASE_A1"/>
</dbReference>
<organism evidence="7 8">
    <name type="scientific">Beauveria brongniartii RCEF 3172</name>
    <dbReference type="NCBI Taxonomy" id="1081107"/>
    <lineage>
        <taxon>Eukaryota</taxon>
        <taxon>Fungi</taxon>
        <taxon>Dikarya</taxon>
        <taxon>Ascomycota</taxon>
        <taxon>Pezizomycotina</taxon>
        <taxon>Sordariomycetes</taxon>
        <taxon>Hypocreomycetidae</taxon>
        <taxon>Hypocreales</taxon>
        <taxon>Cordycipitaceae</taxon>
        <taxon>Beauveria</taxon>
        <taxon>Beauveria brongniartii</taxon>
    </lineage>
</organism>
<dbReference type="GO" id="GO:0006508">
    <property type="term" value="P:proteolysis"/>
    <property type="evidence" value="ECO:0007669"/>
    <property type="project" value="UniProtKB-KW"/>
</dbReference>
<dbReference type="InterPro" id="IPR001461">
    <property type="entry name" value="Aspartic_peptidase_A1"/>
</dbReference>
<keyword evidence="8" id="KW-1185">Reference proteome</keyword>
<dbReference type="OrthoDB" id="660550at2759"/>
<dbReference type="CDD" id="cd05471">
    <property type="entry name" value="pepsin_like"/>
    <property type="match status" value="1"/>
</dbReference>
<proteinExistence type="inferred from homology"/>
<dbReference type="InterPro" id="IPR034164">
    <property type="entry name" value="Pepsin-like_dom"/>
</dbReference>
<dbReference type="InterPro" id="IPR001969">
    <property type="entry name" value="Aspartic_peptidase_AS"/>
</dbReference>
<keyword evidence="4" id="KW-0378">Hydrolase</keyword>
<gene>
    <name evidence="7" type="ORF">BBO_07633</name>
</gene>
<dbReference type="PANTHER" id="PTHR47966">
    <property type="entry name" value="BETA-SITE APP-CLEAVING ENZYME, ISOFORM A-RELATED"/>
    <property type="match status" value="1"/>
</dbReference>
<feature type="signal peptide" evidence="5">
    <location>
        <begin position="1"/>
        <end position="17"/>
    </location>
</feature>
<dbReference type="InterPro" id="IPR021109">
    <property type="entry name" value="Peptidase_aspartic_dom_sf"/>
</dbReference>
<comment type="caution">
    <text evidence="7">The sequence shown here is derived from an EMBL/GenBank/DDBJ whole genome shotgun (WGS) entry which is preliminary data.</text>
</comment>
<dbReference type="PANTHER" id="PTHR47966:SF51">
    <property type="entry name" value="BETA-SITE APP-CLEAVING ENZYME, ISOFORM A-RELATED"/>
    <property type="match status" value="1"/>
</dbReference>
<evidence type="ECO:0000256" key="4">
    <source>
        <dbReference type="RuleBase" id="RU000454"/>
    </source>
</evidence>
<comment type="similarity">
    <text evidence="1 4">Belongs to the peptidase A1 family.</text>
</comment>